<dbReference type="GO" id="GO:0008233">
    <property type="term" value="F:peptidase activity"/>
    <property type="evidence" value="ECO:0007669"/>
    <property type="project" value="UniProtKB-KW"/>
</dbReference>
<sequence length="376" mass="41214">GLPDALDDPRAPSVGPRYRRPVAVRLRPGPRPTGPLRRRRRRHPGFRRPRRAGAAVRGQHRRHRRAALRGPDPARAARHPLRAAVPRALPRPPPGNGGRRLRLRDRPERLRRHQQPRGRQREPGGGVPARRVGTHGAGGRHGRADRPRPAADRDRPPAPRRALGLLGAGARGLLGAGGGQPLRPRRQRHHRHHLGAGAGDRRRALRRLHPDGRRHQPRQLRRAAVQHGGRGDRHFNGHLLALRRQRRHRLRHALRPGAAGGGPAPARRAGGARLAGRFGAGRGAGGRARRRRQRRPARRAGGGRGAQQPRQPRRAAPGRPGGRHERRADQHLPRPGPQRRRPAAGADDALDRAAGRTRTRIAGTGGPPARHAGPGL</sequence>
<name>A0A6J4J1V9_9PROT</name>
<feature type="compositionally biased region" description="Basic and acidic residues" evidence="1">
    <location>
        <begin position="322"/>
        <end position="332"/>
    </location>
</feature>
<dbReference type="GO" id="GO:0006508">
    <property type="term" value="P:proteolysis"/>
    <property type="evidence" value="ECO:0007669"/>
    <property type="project" value="UniProtKB-KW"/>
</dbReference>
<feature type="compositionally biased region" description="Basic residues" evidence="1">
    <location>
        <begin position="183"/>
        <end position="194"/>
    </location>
</feature>
<feature type="compositionally biased region" description="Basic residues" evidence="1">
    <location>
        <begin position="99"/>
        <end position="118"/>
    </location>
</feature>
<accession>A0A6J4J1V9</accession>
<feature type="compositionally biased region" description="Gly residues" evidence="1">
    <location>
        <begin position="166"/>
        <end position="180"/>
    </location>
</feature>
<reference evidence="2" key="1">
    <citation type="submission" date="2020-02" db="EMBL/GenBank/DDBJ databases">
        <authorList>
            <person name="Meier V. D."/>
        </authorList>
    </citation>
    <scope>NUCLEOTIDE SEQUENCE</scope>
    <source>
        <strain evidence="2">AVDCRST_MAG08</strain>
    </source>
</reference>
<dbReference type="EMBL" id="CADCTG010000220">
    <property type="protein sequence ID" value="CAA9266877.1"/>
    <property type="molecule type" value="Genomic_DNA"/>
</dbReference>
<feature type="region of interest" description="Disordered" evidence="1">
    <location>
        <begin position="1"/>
        <end position="234"/>
    </location>
</feature>
<dbReference type="AlphaFoldDB" id="A0A6J4J1V9"/>
<proteinExistence type="predicted"/>
<feature type="compositionally biased region" description="Basic residues" evidence="1">
    <location>
        <begin position="58"/>
        <end position="67"/>
    </location>
</feature>
<feature type="compositionally biased region" description="Low complexity" evidence="1">
    <location>
        <begin position="264"/>
        <end position="277"/>
    </location>
</feature>
<feature type="compositionally biased region" description="Basic residues" evidence="1">
    <location>
        <begin position="36"/>
        <end position="51"/>
    </location>
</feature>
<feature type="compositionally biased region" description="Basic residues" evidence="1">
    <location>
        <begin position="287"/>
        <end position="298"/>
    </location>
</feature>
<evidence type="ECO:0000313" key="2">
    <source>
        <dbReference type="EMBL" id="CAA9266877.1"/>
    </source>
</evidence>
<feature type="non-terminal residue" evidence="2">
    <location>
        <position position="376"/>
    </location>
</feature>
<gene>
    <name evidence="2" type="ORF">AVDCRST_MAG08-2945</name>
</gene>
<feature type="compositionally biased region" description="Basic and acidic residues" evidence="1">
    <location>
        <begin position="142"/>
        <end position="157"/>
    </location>
</feature>
<feature type="compositionally biased region" description="Low complexity" evidence="1">
    <location>
        <begin position="306"/>
        <end position="318"/>
    </location>
</feature>
<protein>
    <submittedName>
        <fullName evidence="2">HtrA protease/chaperone protein</fullName>
    </submittedName>
</protein>
<keyword evidence="2" id="KW-0645">Protease</keyword>
<feature type="region of interest" description="Disordered" evidence="1">
    <location>
        <begin position="254"/>
        <end position="376"/>
    </location>
</feature>
<keyword evidence="2" id="KW-0378">Hydrolase</keyword>
<organism evidence="2">
    <name type="scientific">uncultured Acetobacteraceae bacterium</name>
    <dbReference type="NCBI Taxonomy" id="169975"/>
    <lineage>
        <taxon>Bacteria</taxon>
        <taxon>Pseudomonadati</taxon>
        <taxon>Pseudomonadota</taxon>
        <taxon>Alphaproteobacteria</taxon>
        <taxon>Acetobacterales</taxon>
        <taxon>Acetobacteraceae</taxon>
        <taxon>environmental samples</taxon>
    </lineage>
</organism>
<feature type="non-terminal residue" evidence="2">
    <location>
        <position position="1"/>
    </location>
</feature>
<evidence type="ECO:0000256" key="1">
    <source>
        <dbReference type="SAM" id="MobiDB-lite"/>
    </source>
</evidence>